<evidence type="ECO:0000256" key="3">
    <source>
        <dbReference type="ARBA" id="ARBA00022692"/>
    </source>
</evidence>
<evidence type="ECO:0000256" key="7">
    <source>
        <dbReference type="SAM" id="Phobius"/>
    </source>
</evidence>
<evidence type="ECO:0000313" key="9">
    <source>
        <dbReference type="Proteomes" id="UP001240250"/>
    </source>
</evidence>
<evidence type="ECO:0000256" key="1">
    <source>
        <dbReference type="ARBA" id="ARBA00004651"/>
    </source>
</evidence>
<dbReference type="RefSeq" id="WP_070319459.1">
    <property type="nucleotide sequence ID" value="NZ_JAUSVM010000001.1"/>
</dbReference>
<feature type="transmembrane region" description="Helical" evidence="7">
    <location>
        <begin position="167"/>
        <end position="189"/>
    </location>
</feature>
<accession>A0ABU0GMC6</accession>
<evidence type="ECO:0000256" key="4">
    <source>
        <dbReference type="ARBA" id="ARBA00022989"/>
    </source>
</evidence>
<keyword evidence="9" id="KW-1185">Reference proteome</keyword>
<feature type="transmembrane region" description="Helical" evidence="7">
    <location>
        <begin position="342"/>
        <end position="361"/>
    </location>
</feature>
<feature type="transmembrane region" description="Helical" evidence="7">
    <location>
        <begin position="309"/>
        <end position="330"/>
    </location>
</feature>
<dbReference type="Proteomes" id="UP001240250">
    <property type="component" value="Unassembled WGS sequence"/>
</dbReference>
<feature type="transmembrane region" description="Helical" evidence="7">
    <location>
        <begin position="432"/>
        <end position="451"/>
    </location>
</feature>
<gene>
    <name evidence="8" type="ORF">JO380_002893</name>
</gene>
<dbReference type="InterPro" id="IPR050833">
    <property type="entry name" value="Poly_Biosynth_Transport"/>
</dbReference>
<proteinExistence type="predicted"/>
<evidence type="ECO:0000256" key="6">
    <source>
        <dbReference type="SAM" id="MobiDB-lite"/>
    </source>
</evidence>
<reference evidence="8 9" key="1">
    <citation type="submission" date="2023-07" db="EMBL/GenBank/DDBJ databases">
        <title>Sequencing the genomes of 1000 actinobacteria strains.</title>
        <authorList>
            <person name="Klenk H.-P."/>
        </authorList>
    </citation>
    <scope>NUCLEOTIDE SEQUENCE [LARGE SCALE GENOMIC DNA]</scope>
    <source>
        <strain evidence="8 9">DSM 14785</strain>
    </source>
</reference>
<comment type="subcellular location">
    <subcellularLocation>
        <location evidence="1">Cell membrane</location>
        <topology evidence="1">Multi-pass membrane protein</topology>
    </subcellularLocation>
</comment>
<feature type="transmembrane region" description="Helical" evidence="7">
    <location>
        <begin position="457"/>
        <end position="476"/>
    </location>
</feature>
<keyword evidence="3 7" id="KW-0812">Transmembrane</keyword>
<evidence type="ECO:0000256" key="2">
    <source>
        <dbReference type="ARBA" id="ARBA00022475"/>
    </source>
</evidence>
<feature type="transmembrane region" description="Helical" evidence="7">
    <location>
        <begin position="243"/>
        <end position="260"/>
    </location>
</feature>
<feature type="transmembrane region" description="Helical" evidence="7">
    <location>
        <begin position="399"/>
        <end position="420"/>
    </location>
</feature>
<feature type="transmembrane region" description="Helical" evidence="7">
    <location>
        <begin position="138"/>
        <end position="158"/>
    </location>
</feature>
<keyword evidence="2" id="KW-1003">Cell membrane</keyword>
<dbReference type="Pfam" id="PF01943">
    <property type="entry name" value="Polysacc_synt"/>
    <property type="match status" value="1"/>
</dbReference>
<feature type="transmembrane region" description="Helical" evidence="7">
    <location>
        <begin position="195"/>
        <end position="216"/>
    </location>
</feature>
<keyword evidence="4 7" id="KW-1133">Transmembrane helix</keyword>
<feature type="region of interest" description="Disordered" evidence="6">
    <location>
        <begin position="1"/>
        <end position="20"/>
    </location>
</feature>
<feature type="transmembrane region" description="Helical" evidence="7">
    <location>
        <begin position="33"/>
        <end position="52"/>
    </location>
</feature>
<feature type="transmembrane region" description="Helical" evidence="7">
    <location>
        <begin position="98"/>
        <end position="126"/>
    </location>
</feature>
<dbReference type="InterPro" id="IPR002797">
    <property type="entry name" value="Polysacc_synth"/>
</dbReference>
<keyword evidence="5 7" id="KW-0472">Membrane</keyword>
<sequence>MTVPDPGVGVPPAGPAPAAEPSATRAVLGRGSLYTIATAGPALASLAVIPVVTRLLPVAQYDLVAVATVVLQVAYILVALGLGAAITRQYILDADGAAGARGVVVAGAGIATVLTAVVAATGPLWAPVLLGRPFTLEVLLALVAGAGGAWMVLAQAFLRGADRPGPFVLLAVAASLVGPAAGLVAVVVAERTAAVYLAGVAGGYLLAGVAGLALVARSGRPHLTRHGVAAALRVGAPTVPHQVSLYLALAGLVVVADRVLGDGGRANVALTVGAGATVVTAGLNNAWAPVVYRAARTDRARVLDETTRVIALVAAVLAGGVALLAPWLVRLAAPATYGHAELVPAVALASAAALPSVVYLASGHLVFARGRTGWLALSTPFAVAVGLGAAAALAATTGLAGIGAGYLVAYLLLAAGTTAVQRRVAEYPWWPPAMPLVMLLWAAVSALGALLPVDGAWSATRVAAAAVMAVAGLLVVRRSARARAVTA</sequence>
<protein>
    <submittedName>
        <fullName evidence="8">O-antigen/teichoic acid export membrane protein</fullName>
    </submittedName>
</protein>
<feature type="transmembrane region" description="Helical" evidence="7">
    <location>
        <begin position="64"/>
        <end position="86"/>
    </location>
</feature>
<organism evidence="8 9">
    <name type="scientific">Cellulomonas iranensis</name>
    <dbReference type="NCBI Taxonomy" id="76862"/>
    <lineage>
        <taxon>Bacteria</taxon>
        <taxon>Bacillati</taxon>
        <taxon>Actinomycetota</taxon>
        <taxon>Actinomycetes</taxon>
        <taxon>Micrococcales</taxon>
        <taxon>Cellulomonadaceae</taxon>
        <taxon>Cellulomonas</taxon>
    </lineage>
</organism>
<dbReference type="EMBL" id="JAUSVM010000001">
    <property type="protein sequence ID" value="MDQ0426512.1"/>
    <property type="molecule type" value="Genomic_DNA"/>
</dbReference>
<dbReference type="PANTHER" id="PTHR30250">
    <property type="entry name" value="PST FAMILY PREDICTED COLANIC ACID TRANSPORTER"/>
    <property type="match status" value="1"/>
</dbReference>
<feature type="transmembrane region" description="Helical" evidence="7">
    <location>
        <begin position="373"/>
        <end position="393"/>
    </location>
</feature>
<name>A0ABU0GMC6_9CELL</name>
<evidence type="ECO:0000256" key="5">
    <source>
        <dbReference type="ARBA" id="ARBA00023136"/>
    </source>
</evidence>
<evidence type="ECO:0000313" key="8">
    <source>
        <dbReference type="EMBL" id="MDQ0426512.1"/>
    </source>
</evidence>
<dbReference type="PANTHER" id="PTHR30250:SF11">
    <property type="entry name" value="O-ANTIGEN TRANSPORTER-RELATED"/>
    <property type="match status" value="1"/>
</dbReference>
<comment type="caution">
    <text evidence="8">The sequence shown here is derived from an EMBL/GenBank/DDBJ whole genome shotgun (WGS) entry which is preliminary data.</text>
</comment>
<feature type="transmembrane region" description="Helical" evidence="7">
    <location>
        <begin position="266"/>
        <end position="288"/>
    </location>
</feature>